<accession>A0A841PIW7</accession>
<protein>
    <submittedName>
        <fullName evidence="2">Uncharacterized protein</fullName>
    </submittedName>
</protein>
<keyword evidence="3" id="KW-1185">Reference proteome</keyword>
<proteinExistence type="predicted"/>
<feature type="compositionally biased region" description="Gly residues" evidence="1">
    <location>
        <begin position="120"/>
        <end position="132"/>
    </location>
</feature>
<gene>
    <name evidence="2" type="ORF">HNQ71_006630</name>
</gene>
<sequence length="213" mass="22535">MELSRSKWLITSLSPGGGEKISKHTLAGGDLGGLFERFDFLREGPGAHEAKLSGHRDPRSRPGRVLTTGFWKAGIESHVVDPASIAVSRRARRAKTDNIDGEALVRALLAYKARRAGGRLDGAGAEPGGGGLTARPSRAEGADRREGQAINRIKGLLFAPGCLVTSPCAGAAAPVLDASHWRWSRVARLLQGTGPARARPARAATRSDQDHRG</sequence>
<feature type="compositionally biased region" description="Low complexity" evidence="1">
    <location>
        <begin position="192"/>
        <end position="204"/>
    </location>
</feature>
<evidence type="ECO:0000256" key="1">
    <source>
        <dbReference type="SAM" id="MobiDB-lite"/>
    </source>
</evidence>
<evidence type="ECO:0000313" key="2">
    <source>
        <dbReference type="EMBL" id="MBB6413921.1"/>
    </source>
</evidence>
<dbReference type="Proteomes" id="UP000556329">
    <property type="component" value="Unassembled WGS sequence"/>
</dbReference>
<feature type="region of interest" description="Disordered" evidence="1">
    <location>
        <begin position="192"/>
        <end position="213"/>
    </location>
</feature>
<evidence type="ECO:0000313" key="3">
    <source>
        <dbReference type="Proteomes" id="UP000556329"/>
    </source>
</evidence>
<comment type="caution">
    <text evidence="2">The sequence shown here is derived from an EMBL/GenBank/DDBJ whole genome shotgun (WGS) entry which is preliminary data.</text>
</comment>
<reference evidence="2 3" key="1">
    <citation type="submission" date="2020-08" db="EMBL/GenBank/DDBJ databases">
        <title>Genomic Encyclopedia of Type Strains, Phase IV (KMG-IV): sequencing the most valuable type-strain genomes for metagenomic binning, comparative biology and taxonomic classification.</title>
        <authorList>
            <person name="Goeker M."/>
        </authorList>
    </citation>
    <scope>NUCLEOTIDE SEQUENCE [LARGE SCALE GENOMIC DNA]</scope>
    <source>
        <strain evidence="2 3">DSM 100039</strain>
    </source>
</reference>
<dbReference type="EMBL" id="JACHEF010000011">
    <property type="protein sequence ID" value="MBB6413921.1"/>
    <property type="molecule type" value="Genomic_DNA"/>
</dbReference>
<feature type="region of interest" description="Disordered" evidence="1">
    <location>
        <begin position="120"/>
        <end position="145"/>
    </location>
</feature>
<name>A0A841PIW7_9HYPH</name>
<organism evidence="2 3">
    <name type="scientific">Mesorhizobium sangaii</name>
    <dbReference type="NCBI Taxonomy" id="505389"/>
    <lineage>
        <taxon>Bacteria</taxon>
        <taxon>Pseudomonadati</taxon>
        <taxon>Pseudomonadota</taxon>
        <taxon>Alphaproteobacteria</taxon>
        <taxon>Hyphomicrobiales</taxon>
        <taxon>Phyllobacteriaceae</taxon>
        <taxon>Mesorhizobium</taxon>
    </lineage>
</organism>
<dbReference type="AlphaFoldDB" id="A0A841PIW7"/>